<organism evidence="1">
    <name type="scientific">Klebsormidium flaccidum</name>
    <name type="common">Filamentous green alga</name>
    <name type="synonym">Ulothrix flaccida</name>
    <dbReference type="NCBI Taxonomy" id="3175"/>
    <lineage>
        <taxon>Eukaryota</taxon>
        <taxon>Viridiplantae</taxon>
        <taxon>Streptophyta</taxon>
        <taxon>Klebsormidiophyceae</taxon>
        <taxon>Klebsormidiales</taxon>
        <taxon>Klebsormidiaceae</taxon>
        <taxon>Klebsormidium</taxon>
    </lineage>
</organism>
<accession>A0A0B5GWJ4</accession>
<dbReference type="EMBL" id="KP165386">
    <property type="protein sequence ID" value="AJF36742.1"/>
    <property type="molecule type" value="Genomic_DNA"/>
</dbReference>
<geneLocation type="mitochondrion" evidence="1"/>
<evidence type="ECO:0000313" key="1">
    <source>
        <dbReference type="EMBL" id="AJF36742.1"/>
    </source>
</evidence>
<sequence length="100" mass="11860">MTFDWLLICGGDAGNGQSSIWSEEPHFLKVWSEEPHFLKVWSEEPHFLKLKVWSEEPHFLKLKVWSEEPHFLKLKVWISFSFKEMIEEAERGVAFNPKKG</sequence>
<keyword evidence="1" id="KW-0496">Mitochondrion</keyword>
<reference evidence="1" key="1">
    <citation type="journal article" date="2014" name="Nucleic Acids Res.">
        <title>Widespread occurrence of organelle genome-encoded 5S rRNAs including permuted molecules.</title>
        <authorList>
            <person name="Valach M."/>
            <person name="Burger G."/>
            <person name="Gray M.W."/>
            <person name="Lang B.F."/>
        </authorList>
    </citation>
    <scope>NUCLEOTIDE SEQUENCE</scope>
    <source>
        <strain evidence="1">NIES-2285</strain>
    </source>
</reference>
<proteinExistence type="predicted"/>
<gene>
    <name evidence="1" type="primary">orf100</name>
</gene>
<protein>
    <submittedName>
        <fullName evidence="1">Uncharacterized protein</fullName>
    </submittedName>
</protein>
<name>A0A0B5GWJ4_KLEFL</name>
<dbReference type="AlphaFoldDB" id="A0A0B5GWJ4"/>